<dbReference type="EMBL" id="SDMP01000015">
    <property type="protein sequence ID" value="RYR09011.1"/>
    <property type="molecule type" value="Genomic_DNA"/>
</dbReference>
<dbReference type="PANTHER" id="PTHR11879:SF54">
    <property type="entry name" value="ASPARTATE AMINOTRANSFERASE, MITOCHONDRIAL"/>
    <property type="match status" value="1"/>
</dbReference>
<evidence type="ECO:0000256" key="7">
    <source>
        <dbReference type="SAM" id="Coils"/>
    </source>
</evidence>
<accession>A0A444Z484</accession>
<evidence type="ECO:0000256" key="1">
    <source>
        <dbReference type="ARBA" id="ARBA00001933"/>
    </source>
</evidence>
<dbReference type="InterPro" id="IPR015421">
    <property type="entry name" value="PyrdxlP-dep_Trfase_major"/>
</dbReference>
<dbReference type="InterPro" id="IPR000796">
    <property type="entry name" value="Asp_trans"/>
</dbReference>
<dbReference type="Pfam" id="PF00155">
    <property type="entry name" value="Aminotran_1_2"/>
    <property type="match status" value="1"/>
</dbReference>
<sequence>MVTSIHLISPASINLLHSSEGASSIDVFPNLIEPSTSSINVSPPPAAPLTCLYAKLSKERYTLPRLNEKYLFKSHVLDEGGQGVLHLAAALGYDWALQPTMISGVQALLSDKEEFEKDLKRLNDKLTSASLTIMLKNALDGSFFLLYACAHNPTGVDPSEEQWQEISSLIKILSLLVRDLSSHLNTLAKSETEGVQGAAAVFNQAPLYKHKHKYEGYAIDWSLLVPGARRLELNQESEISSPK</sequence>
<dbReference type="GO" id="GO:0004069">
    <property type="term" value="F:L-aspartate:2-oxoglutarate aminotransferase activity"/>
    <property type="evidence" value="ECO:0007669"/>
    <property type="project" value="TreeGrafter"/>
</dbReference>
<dbReference type="Proteomes" id="UP000289738">
    <property type="component" value="Chromosome B05"/>
</dbReference>
<keyword evidence="7" id="KW-0175">Coiled coil</keyword>
<dbReference type="SUPFAM" id="SSF53383">
    <property type="entry name" value="PLP-dependent transferases"/>
    <property type="match status" value="1"/>
</dbReference>
<proteinExistence type="predicted"/>
<evidence type="ECO:0000256" key="4">
    <source>
        <dbReference type="ARBA" id="ARBA00022679"/>
    </source>
</evidence>
<dbReference type="InterPro" id="IPR004839">
    <property type="entry name" value="Aminotransferase_I/II_large"/>
</dbReference>
<comment type="caution">
    <text evidence="9">The sequence shown here is derived from an EMBL/GenBank/DDBJ whole genome shotgun (WGS) entry which is preliminary data.</text>
</comment>
<keyword evidence="10" id="KW-1185">Reference proteome</keyword>
<evidence type="ECO:0000256" key="3">
    <source>
        <dbReference type="ARBA" id="ARBA00022576"/>
    </source>
</evidence>
<gene>
    <name evidence="9" type="ORF">Ahy_B05g076971</name>
</gene>
<evidence type="ECO:0000256" key="6">
    <source>
        <dbReference type="ARBA" id="ARBA00049185"/>
    </source>
</evidence>
<reference evidence="9 10" key="1">
    <citation type="submission" date="2019-01" db="EMBL/GenBank/DDBJ databases">
        <title>Sequencing of cultivated peanut Arachis hypogaea provides insights into genome evolution and oil improvement.</title>
        <authorList>
            <person name="Chen X."/>
        </authorList>
    </citation>
    <scope>NUCLEOTIDE SEQUENCE [LARGE SCALE GENOMIC DNA]</scope>
    <source>
        <strain evidence="10">cv. Fuhuasheng</strain>
        <tissue evidence="9">Leaves</tissue>
    </source>
</reference>
<dbReference type="AlphaFoldDB" id="A0A444Z484"/>
<evidence type="ECO:0000256" key="2">
    <source>
        <dbReference type="ARBA" id="ARBA00011738"/>
    </source>
</evidence>
<dbReference type="GO" id="GO:0005739">
    <property type="term" value="C:mitochondrion"/>
    <property type="evidence" value="ECO:0007669"/>
    <property type="project" value="TreeGrafter"/>
</dbReference>
<dbReference type="GO" id="GO:0030170">
    <property type="term" value="F:pyridoxal phosphate binding"/>
    <property type="evidence" value="ECO:0007669"/>
    <property type="project" value="InterPro"/>
</dbReference>
<organism evidence="9 10">
    <name type="scientific">Arachis hypogaea</name>
    <name type="common">Peanut</name>
    <dbReference type="NCBI Taxonomy" id="3818"/>
    <lineage>
        <taxon>Eukaryota</taxon>
        <taxon>Viridiplantae</taxon>
        <taxon>Streptophyta</taxon>
        <taxon>Embryophyta</taxon>
        <taxon>Tracheophyta</taxon>
        <taxon>Spermatophyta</taxon>
        <taxon>Magnoliopsida</taxon>
        <taxon>eudicotyledons</taxon>
        <taxon>Gunneridae</taxon>
        <taxon>Pentapetalae</taxon>
        <taxon>rosids</taxon>
        <taxon>fabids</taxon>
        <taxon>Fabales</taxon>
        <taxon>Fabaceae</taxon>
        <taxon>Papilionoideae</taxon>
        <taxon>50 kb inversion clade</taxon>
        <taxon>dalbergioids sensu lato</taxon>
        <taxon>Dalbergieae</taxon>
        <taxon>Pterocarpus clade</taxon>
        <taxon>Arachis</taxon>
    </lineage>
</organism>
<comment type="cofactor">
    <cofactor evidence="1">
        <name>pyridoxal 5'-phosphate</name>
        <dbReference type="ChEBI" id="CHEBI:597326"/>
    </cofactor>
</comment>
<keyword evidence="3" id="KW-0032">Aminotransferase</keyword>
<feature type="domain" description="Aminotransferase class I/classII large" evidence="8">
    <location>
        <begin position="125"/>
        <end position="171"/>
    </location>
</feature>
<dbReference type="Gene3D" id="3.40.640.10">
    <property type="entry name" value="Type I PLP-dependent aspartate aminotransferase-like (Major domain)"/>
    <property type="match status" value="1"/>
</dbReference>
<evidence type="ECO:0000259" key="8">
    <source>
        <dbReference type="Pfam" id="PF00155"/>
    </source>
</evidence>
<comment type="subunit">
    <text evidence="2">Homodimer.</text>
</comment>
<evidence type="ECO:0000313" key="10">
    <source>
        <dbReference type="Proteomes" id="UP000289738"/>
    </source>
</evidence>
<feature type="coiled-coil region" evidence="7">
    <location>
        <begin position="105"/>
        <end position="132"/>
    </location>
</feature>
<comment type="catalytic activity">
    <reaction evidence="6">
        <text>L-aspartate + 2-oxoglutarate = oxaloacetate + L-glutamate</text>
        <dbReference type="Rhea" id="RHEA:21824"/>
        <dbReference type="ChEBI" id="CHEBI:16452"/>
        <dbReference type="ChEBI" id="CHEBI:16810"/>
        <dbReference type="ChEBI" id="CHEBI:29985"/>
        <dbReference type="ChEBI" id="CHEBI:29991"/>
        <dbReference type="EC" id="2.6.1.1"/>
    </reaction>
</comment>
<keyword evidence="4" id="KW-0808">Transferase</keyword>
<evidence type="ECO:0000256" key="5">
    <source>
        <dbReference type="ARBA" id="ARBA00022898"/>
    </source>
</evidence>
<dbReference type="GO" id="GO:0006520">
    <property type="term" value="P:amino acid metabolic process"/>
    <property type="evidence" value="ECO:0007669"/>
    <property type="project" value="InterPro"/>
</dbReference>
<dbReference type="InterPro" id="IPR015424">
    <property type="entry name" value="PyrdxlP-dep_Trfase"/>
</dbReference>
<dbReference type="STRING" id="3818.A0A444Z484"/>
<dbReference type="PANTHER" id="PTHR11879">
    <property type="entry name" value="ASPARTATE AMINOTRANSFERASE"/>
    <property type="match status" value="1"/>
</dbReference>
<protein>
    <recommendedName>
        <fullName evidence="8">Aminotransferase class I/classII large domain-containing protein</fullName>
    </recommendedName>
</protein>
<keyword evidence="5" id="KW-0663">Pyridoxal phosphate</keyword>
<name>A0A444Z484_ARAHY</name>
<evidence type="ECO:0000313" key="9">
    <source>
        <dbReference type="EMBL" id="RYR09011.1"/>
    </source>
</evidence>